<sequence length="546" mass="61749">MHHPNENEHGTDLAPDGSTSGLADMESVTTCAGRHTNMNNHDTRRHELDDIYRNILQSDFRQILQEPRPRLETLLKSGLSQDGQAEERICSSRINAGGMEFSFAARLGDSDAGSFPVTPRRQTPSKASTKPSPSSPFDFSAMQTEISAMAVNLKAAKPVGGQKSPNKNESIEDAAHFLQKMPFNESRLATILPTAVRARILESSEFCISLTKQGRRCKNKHKDLSNEATDILKGLASLNVQSDWKDIYPKLESIVKMLMCSQTHAKTGVKELLALDGQMTELERKRDNGLGPIRDCLLDLVEPWFEEICKNSDTEINKLREDQDQRAKAEAEDFSQETPSKAMGKSTLGLQYNLGTFLPYQPEAVRLLSIKEAIRQELEAPLSCRDLDSKHIYIYWSTGNFGLVKIGVSDDVSSRLQKWGKQCQHEVKELWREDIFVKHAYRVEKLVQTELKEVRLKVKCKGCDRSHREWFKTSSEHAGKVIRKYSSWAASMPYQFDEQSNKWGLNNNVGDNMLEDLCEPIPFPELKFKSPRRTRRSIAKSGKSTL</sequence>
<dbReference type="Proteomes" id="UP000054567">
    <property type="component" value="Unassembled WGS sequence"/>
</dbReference>
<dbReference type="PANTHER" id="PTHR28094:SF1">
    <property type="entry name" value="MEIOTICALLY UP-REGULATED GENE 113 PROTEIN"/>
    <property type="match status" value="1"/>
</dbReference>
<protein>
    <recommendedName>
        <fullName evidence="2">Bacteriophage T5 Orf172 DNA-binding domain-containing protein</fullName>
    </recommendedName>
</protein>
<feature type="compositionally biased region" description="Basic and acidic residues" evidence="1">
    <location>
        <begin position="1"/>
        <end position="11"/>
    </location>
</feature>
<feature type="region of interest" description="Disordered" evidence="1">
    <location>
        <begin position="1"/>
        <end position="23"/>
    </location>
</feature>
<evidence type="ECO:0000256" key="1">
    <source>
        <dbReference type="SAM" id="MobiDB-lite"/>
    </source>
</evidence>
<dbReference type="PANTHER" id="PTHR28094">
    <property type="entry name" value="MEIOTICALLY UP-REGULATED GENE 113 PROTEIN"/>
    <property type="match status" value="1"/>
</dbReference>
<dbReference type="SMART" id="SM00974">
    <property type="entry name" value="T5orf172"/>
    <property type="match status" value="1"/>
</dbReference>
<reference evidence="4" key="3">
    <citation type="journal article" date="2010" name="Genome Res.">
        <title>Population genomic sequencing of Coccidioides fungi reveals recent hybridization and transposon control.</title>
        <authorList>
            <person name="Neafsey D.E."/>
            <person name="Barker B.M."/>
            <person name="Sharpton T.J."/>
            <person name="Stajich J.E."/>
            <person name="Park D.J."/>
            <person name="Whiston E."/>
            <person name="Hung C.-Y."/>
            <person name="McMahan C."/>
            <person name="White J."/>
            <person name="Sykes S."/>
            <person name="Heiman D."/>
            <person name="Young S."/>
            <person name="Zeng Q."/>
            <person name="Abouelleil A."/>
            <person name="Aftuck L."/>
            <person name="Bessette D."/>
            <person name="Brown A."/>
            <person name="FitzGerald M."/>
            <person name="Lui A."/>
            <person name="Macdonald J.P."/>
            <person name="Priest M."/>
            <person name="Orbach M.J."/>
            <person name="Galgiani J.N."/>
            <person name="Kirkland T.N."/>
            <person name="Cole G.T."/>
            <person name="Birren B.W."/>
            <person name="Henn M.R."/>
            <person name="Taylor J.W."/>
            <person name="Rounsley S.D."/>
        </authorList>
    </citation>
    <scope>NUCLEOTIDE SEQUENCE [LARGE SCALE GENOMIC DNA]</scope>
    <source>
        <strain evidence="4">RMSCC 3488</strain>
    </source>
</reference>
<name>A0A0J6FJV5_COCPO</name>
<accession>A0A0J6FJV5</accession>
<dbReference type="AlphaFoldDB" id="A0A0J6FJV5"/>
<feature type="compositionally biased region" description="Low complexity" evidence="1">
    <location>
        <begin position="124"/>
        <end position="135"/>
    </location>
</feature>
<reference evidence="4" key="2">
    <citation type="journal article" date="2009" name="Genome Res.">
        <title>Comparative genomic analyses of the human fungal pathogens Coccidioides and their relatives.</title>
        <authorList>
            <person name="Sharpton T.J."/>
            <person name="Stajich J.E."/>
            <person name="Rounsley S.D."/>
            <person name="Gardner M.J."/>
            <person name="Wortman J.R."/>
            <person name="Jordar V.S."/>
            <person name="Maiti R."/>
            <person name="Kodira C.D."/>
            <person name="Neafsey D.E."/>
            <person name="Zeng Q."/>
            <person name="Hung C.-Y."/>
            <person name="McMahan C."/>
            <person name="Muszewska A."/>
            <person name="Grynberg M."/>
            <person name="Mandel M.A."/>
            <person name="Kellner E.M."/>
            <person name="Barker B.M."/>
            <person name="Galgiani J.N."/>
            <person name="Orbach M.J."/>
            <person name="Kirkland T.N."/>
            <person name="Cole G.T."/>
            <person name="Henn M.R."/>
            <person name="Birren B.W."/>
            <person name="Taylor J.W."/>
        </authorList>
    </citation>
    <scope>NUCLEOTIDE SEQUENCE [LARGE SCALE GENOMIC DNA]</scope>
    <source>
        <strain evidence="4">RMSCC 3488</strain>
    </source>
</reference>
<feature type="region of interest" description="Disordered" evidence="1">
    <location>
        <begin position="112"/>
        <end position="135"/>
    </location>
</feature>
<dbReference type="OrthoDB" id="4224510at2759"/>
<feature type="region of interest" description="Disordered" evidence="1">
    <location>
        <begin position="321"/>
        <end position="342"/>
    </location>
</feature>
<dbReference type="Pfam" id="PF10544">
    <property type="entry name" value="T5orf172"/>
    <property type="match status" value="1"/>
</dbReference>
<dbReference type="VEuPathDB" id="FungiDB:CPAG_05441"/>
<dbReference type="InterPro" id="IPR053006">
    <property type="entry name" value="Meiosis_regulatory"/>
</dbReference>
<feature type="compositionally biased region" description="Basic and acidic residues" evidence="1">
    <location>
        <begin position="321"/>
        <end position="331"/>
    </location>
</feature>
<gene>
    <name evidence="3" type="ORF">CPAG_05441</name>
</gene>
<dbReference type="EMBL" id="DS268111">
    <property type="protein sequence ID" value="KMM69119.1"/>
    <property type="molecule type" value="Genomic_DNA"/>
</dbReference>
<evidence type="ECO:0000313" key="4">
    <source>
        <dbReference type="Proteomes" id="UP000054567"/>
    </source>
</evidence>
<proteinExistence type="predicted"/>
<reference evidence="3 4" key="1">
    <citation type="submission" date="2007-06" db="EMBL/GenBank/DDBJ databases">
        <title>The Genome Sequence of Coccidioides posadasii RMSCC_3488.</title>
        <authorList>
            <consortium name="Coccidioides Genome Resources Consortium"/>
            <consortium name="The Broad Institute Genome Sequencing Platform"/>
            <person name="Henn M.R."/>
            <person name="Sykes S."/>
            <person name="Young S."/>
            <person name="Jaffe D."/>
            <person name="Berlin A."/>
            <person name="Alvarez P."/>
            <person name="Butler J."/>
            <person name="Gnerre S."/>
            <person name="Grabherr M."/>
            <person name="Mauceli E."/>
            <person name="Brockman W."/>
            <person name="Kodira C."/>
            <person name="Alvarado L."/>
            <person name="Zeng Q."/>
            <person name="Crawford M."/>
            <person name="Antoine C."/>
            <person name="Devon K."/>
            <person name="Galgiani J."/>
            <person name="Orsborn K."/>
            <person name="Lewis M.L."/>
            <person name="Nusbaum C."/>
            <person name="Galagan J."/>
            <person name="Birren B."/>
        </authorList>
    </citation>
    <scope>NUCLEOTIDE SEQUENCE [LARGE SCALE GENOMIC DNA]</scope>
    <source>
        <strain evidence="3 4">RMSCC 3488</strain>
    </source>
</reference>
<organism evidence="3 4">
    <name type="scientific">Coccidioides posadasii RMSCC 3488</name>
    <dbReference type="NCBI Taxonomy" id="454284"/>
    <lineage>
        <taxon>Eukaryota</taxon>
        <taxon>Fungi</taxon>
        <taxon>Dikarya</taxon>
        <taxon>Ascomycota</taxon>
        <taxon>Pezizomycotina</taxon>
        <taxon>Eurotiomycetes</taxon>
        <taxon>Eurotiomycetidae</taxon>
        <taxon>Onygenales</taxon>
        <taxon>Onygenaceae</taxon>
        <taxon>Coccidioides</taxon>
    </lineage>
</organism>
<dbReference type="InterPro" id="IPR018306">
    <property type="entry name" value="Phage_T5_Orf172_DNA-bd"/>
</dbReference>
<evidence type="ECO:0000313" key="3">
    <source>
        <dbReference type="EMBL" id="KMM69119.1"/>
    </source>
</evidence>
<feature type="domain" description="Bacteriophage T5 Orf172 DNA-binding" evidence="2">
    <location>
        <begin position="398"/>
        <end position="485"/>
    </location>
</feature>
<evidence type="ECO:0000259" key="2">
    <source>
        <dbReference type="SMART" id="SM00974"/>
    </source>
</evidence>